<evidence type="ECO:0000313" key="2">
    <source>
        <dbReference type="EMBL" id="KXZ50568.1"/>
    </source>
</evidence>
<proteinExistence type="predicted"/>
<accession>A0A150GLA9</accession>
<evidence type="ECO:0008006" key="4">
    <source>
        <dbReference type="Google" id="ProtNLM"/>
    </source>
</evidence>
<dbReference type="Gene3D" id="3.80.10.10">
    <property type="entry name" value="Ribonuclease Inhibitor"/>
    <property type="match status" value="1"/>
</dbReference>
<keyword evidence="3" id="KW-1185">Reference proteome</keyword>
<evidence type="ECO:0000313" key="3">
    <source>
        <dbReference type="Proteomes" id="UP000075714"/>
    </source>
</evidence>
<protein>
    <recommendedName>
        <fullName evidence="4">F-box domain-containing protein</fullName>
    </recommendedName>
</protein>
<dbReference type="InterPro" id="IPR032675">
    <property type="entry name" value="LRR_dom_sf"/>
</dbReference>
<comment type="caution">
    <text evidence="2">The sequence shown here is derived from an EMBL/GenBank/DDBJ whole genome shotgun (WGS) entry which is preliminary data.</text>
</comment>
<evidence type="ECO:0000256" key="1">
    <source>
        <dbReference type="ARBA" id="ARBA00004430"/>
    </source>
</evidence>
<dbReference type="EMBL" id="LSYV01000017">
    <property type="protein sequence ID" value="KXZ50568.1"/>
    <property type="molecule type" value="Genomic_DNA"/>
</dbReference>
<dbReference type="GO" id="GO:0005930">
    <property type="term" value="C:axoneme"/>
    <property type="evidence" value="ECO:0007669"/>
    <property type="project" value="UniProtKB-SubCell"/>
</dbReference>
<organism evidence="2 3">
    <name type="scientific">Gonium pectorale</name>
    <name type="common">Green alga</name>
    <dbReference type="NCBI Taxonomy" id="33097"/>
    <lineage>
        <taxon>Eukaryota</taxon>
        <taxon>Viridiplantae</taxon>
        <taxon>Chlorophyta</taxon>
        <taxon>core chlorophytes</taxon>
        <taxon>Chlorophyceae</taxon>
        <taxon>CS clade</taxon>
        <taxon>Chlamydomonadales</taxon>
        <taxon>Volvocaceae</taxon>
        <taxon>Gonium</taxon>
    </lineage>
</organism>
<sequence>MQPMRKQHTDAAAAGPSALPLLRSAVPILWSHFEKGDRLALRLCCRELRRGADGLIDELGFDEDAACKRERLLSPFGAAGCRSLTHVTLTDKLLTPGAARELLAAAPGLKRLGLEEADGYSVAAAERLMSTQPAARSHDEPDESSQPFLNWEKCSSLSDIAAAAALASGLPLVLRGCASSLTSLEIRSRDREATAVALDPAADALAECTSLQNFNLSDLSLSPKVAACLAGLPALHKLSVDNYSSLAALSSLSSLSSLSQLEVGYHGYDFDWSFQGLRVALPSDVAPVLGLRSLVELSLDGAVLGGEELRCLASLTALTRLHADILKVMYVIDAVHAAMAAPAPLSWPLPPALRHLSMDLAEVAALAALRPPTSLEVVAIRSGFCSPDEYADIDTLEQVPAGCGGAMRRAAAFLSGRMQNRALTMIHTSACDFLRGEAAPIGHTAWISELRPMGLRSLRLERLALEAGDMVQLAAAVPELEARNAH</sequence>
<comment type="subcellular location">
    <subcellularLocation>
        <location evidence="1">Cytoplasm</location>
        <location evidence="1">Cytoskeleton</location>
        <location evidence="1">Cilium axoneme</location>
    </subcellularLocation>
</comment>
<name>A0A150GLA9_GONPE</name>
<dbReference type="AlphaFoldDB" id="A0A150GLA9"/>
<gene>
    <name evidence="2" type="ORF">GPECTOR_16g743</name>
</gene>
<dbReference type="Proteomes" id="UP000075714">
    <property type="component" value="Unassembled WGS sequence"/>
</dbReference>
<reference evidence="3" key="1">
    <citation type="journal article" date="2016" name="Nat. Commun.">
        <title>The Gonium pectorale genome demonstrates co-option of cell cycle regulation during the evolution of multicellularity.</title>
        <authorList>
            <person name="Hanschen E.R."/>
            <person name="Marriage T.N."/>
            <person name="Ferris P.J."/>
            <person name="Hamaji T."/>
            <person name="Toyoda A."/>
            <person name="Fujiyama A."/>
            <person name="Neme R."/>
            <person name="Noguchi H."/>
            <person name="Minakuchi Y."/>
            <person name="Suzuki M."/>
            <person name="Kawai-Toyooka H."/>
            <person name="Smith D.R."/>
            <person name="Sparks H."/>
            <person name="Anderson J."/>
            <person name="Bakaric R."/>
            <person name="Luria V."/>
            <person name="Karger A."/>
            <person name="Kirschner M.W."/>
            <person name="Durand P.M."/>
            <person name="Michod R.E."/>
            <person name="Nozaki H."/>
            <person name="Olson B.J."/>
        </authorList>
    </citation>
    <scope>NUCLEOTIDE SEQUENCE [LARGE SCALE GENOMIC DNA]</scope>
    <source>
        <strain evidence="3">NIES-2863</strain>
    </source>
</reference>
<dbReference type="SUPFAM" id="SSF52047">
    <property type="entry name" value="RNI-like"/>
    <property type="match status" value="1"/>
</dbReference>